<accession>A0AAW5CHK7</accession>
<organism evidence="1 2">
    <name type="scientific">Odoribacter splanchnicus</name>
    <dbReference type="NCBI Taxonomy" id="28118"/>
    <lineage>
        <taxon>Bacteria</taxon>
        <taxon>Pseudomonadati</taxon>
        <taxon>Bacteroidota</taxon>
        <taxon>Bacteroidia</taxon>
        <taxon>Bacteroidales</taxon>
        <taxon>Odoribacteraceae</taxon>
        <taxon>Odoribacter</taxon>
    </lineage>
</organism>
<evidence type="ECO:0000313" key="2">
    <source>
        <dbReference type="Proteomes" id="UP001199750"/>
    </source>
</evidence>
<comment type="caution">
    <text evidence="1">The sequence shown here is derived from an EMBL/GenBank/DDBJ whole genome shotgun (WGS) entry which is preliminary data.</text>
</comment>
<dbReference type="Proteomes" id="UP001199750">
    <property type="component" value="Unassembled WGS sequence"/>
</dbReference>
<dbReference type="EMBL" id="JAKNDN010000018">
    <property type="protein sequence ID" value="MCG4960219.1"/>
    <property type="molecule type" value="Genomic_DNA"/>
</dbReference>
<dbReference type="RefSeq" id="WP_217773859.1">
    <property type="nucleotide sequence ID" value="NZ_JAHONW010000013.1"/>
</dbReference>
<sequence length="227" mass="26871">MKNYSITAFIKAIDSQYADAFINKGEIYLNTLQWFRYYEKDNNIGDHFEGADAVCGNGMKLYYAPIGEYDKFQLLTDKLENFQIYNTKTNGNILSLYAILEQPSDIHDVKLKFIDEFSHHRFFLITAPSLFLDKIRNALQPEIRDNIRRDLVKYYKLTDEYTEISVFQKRETYEYQKEFRLFIPDPNATPLTLYIGDLHEIAFEIDLKNKMYRIESSEGIKIIKVED</sequence>
<dbReference type="AlphaFoldDB" id="A0AAW5CHK7"/>
<name>A0AAW5CHK7_9BACT</name>
<evidence type="ECO:0008006" key="3">
    <source>
        <dbReference type="Google" id="ProtNLM"/>
    </source>
</evidence>
<evidence type="ECO:0000313" key="1">
    <source>
        <dbReference type="EMBL" id="MCG4960219.1"/>
    </source>
</evidence>
<protein>
    <recommendedName>
        <fullName evidence="3">DUF2262 domain-containing protein</fullName>
    </recommendedName>
</protein>
<proteinExistence type="predicted"/>
<reference evidence="1" key="1">
    <citation type="submission" date="2022-01" db="EMBL/GenBank/DDBJ databases">
        <title>Collection of gut derived symbiotic bacterial strains cultured from healthy donors.</title>
        <authorList>
            <person name="Lin H."/>
            <person name="Kohout C."/>
            <person name="Waligurski E."/>
            <person name="Pamer E.G."/>
        </authorList>
    </citation>
    <scope>NUCLEOTIDE SEQUENCE</scope>
    <source>
        <strain evidence="1">DFI.1.149</strain>
    </source>
</reference>
<gene>
    <name evidence="1" type="ORF">L0P03_10215</name>
</gene>